<proteinExistence type="predicted"/>
<dbReference type="InterPro" id="IPR013103">
    <property type="entry name" value="RVT_2"/>
</dbReference>
<organism evidence="3 4">
    <name type="scientific">Penicillium thymicola</name>
    <dbReference type="NCBI Taxonomy" id="293382"/>
    <lineage>
        <taxon>Eukaryota</taxon>
        <taxon>Fungi</taxon>
        <taxon>Dikarya</taxon>
        <taxon>Ascomycota</taxon>
        <taxon>Pezizomycotina</taxon>
        <taxon>Eurotiomycetes</taxon>
        <taxon>Eurotiomycetidae</taxon>
        <taxon>Eurotiales</taxon>
        <taxon>Aspergillaceae</taxon>
        <taxon>Penicillium</taxon>
    </lineage>
</organism>
<dbReference type="AlphaFoldDB" id="A0AAI9T486"/>
<dbReference type="InterPro" id="IPR043502">
    <property type="entry name" value="DNA/RNA_pol_sf"/>
</dbReference>
<evidence type="ECO:0000313" key="4">
    <source>
        <dbReference type="Proteomes" id="UP001227192"/>
    </source>
</evidence>
<name>A0AAI9T486_PENTH</name>
<dbReference type="Pfam" id="PF07727">
    <property type="entry name" value="RVT_2"/>
    <property type="match status" value="1"/>
</dbReference>
<keyword evidence="4" id="KW-1185">Reference proteome</keyword>
<evidence type="ECO:0000313" key="3">
    <source>
        <dbReference type="EMBL" id="KAJ9473807.1"/>
    </source>
</evidence>
<evidence type="ECO:0000259" key="2">
    <source>
        <dbReference type="Pfam" id="PF07727"/>
    </source>
</evidence>
<gene>
    <name evidence="3" type="ORF">VN97_g13273</name>
</gene>
<dbReference type="EMBL" id="LACB01001967">
    <property type="protein sequence ID" value="KAJ9473807.1"/>
    <property type="molecule type" value="Genomic_DNA"/>
</dbReference>
<feature type="region of interest" description="Disordered" evidence="1">
    <location>
        <begin position="136"/>
        <end position="158"/>
    </location>
</feature>
<comment type="caution">
    <text evidence="3">The sequence shown here is derived from an EMBL/GenBank/DDBJ whole genome shotgun (WGS) entry which is preliminary data.</text>
</comment>
<dbReference type="PANTHER" id="PTHR11439:SF483">
    <property type="entry name" value="PEPTIDE SYNTHASE GLIP-LIKE, PUTATIVE (AFU_ORTHOLOGUE AFUA_3G12920)-RELATED"/>
    <property type="match status" value="1"/>
</dbReference>
<reference evidence="3" key="1">
    <citation type="submission" date="2015-06" db="EMBL/GenBank/DDBJ databases">
        <authorList>
            <person name="Nguyen H."/>
        </authorList>
    </citation>
    <scope>NUCLEOTIDE SEQUENCE</scope>
    <source>
        <strain evidence="3">DAOM 180753</strain>
    </source>
</reference>
<dbReference type="SUPFAM" id="SSF56672">
    <property type="entry name" value="DNA/RNA polymerases"/>
    <property type="match status" value="1"/>
</dbReference>
<accession>A0AAI9T486</accession>
<dbReference type="Proteomes" id="UP001227192">
    <property type="component" value="Unassembled WGS sequence"/>
</dbReference>
<feature type="compositionally biased region" description="Basic and acidic residues" evidence="1">
    <location>
        <begin position="149"/>
        <end position="158"/>
    </location>
</feature>
<feature type="domain" description="Reverse transcriptase Ty1/copia-type" evidence="2">
    <location>
        <begin position="5"/>
        <end position="142"/>
    </location>
</feature>
<reference evidence="3" key="2">
    <citation type="journal article" date="2016" name="Fungal Biol.">
        <title>Ochratoxin A production by Penicillium thymicola.</title>
        <authorList>
            <person name="Nguyen H.D.T."/>
            <person name="McMullin D.R."/>
            <person name="Ponomareva E."/>
            <person name="Riley R."/>
            <person name="Pomraning K.R."/>
            <person name="Baker S.E."/>
            <person name="Seifert K.A."/>
        </authorList>
    </citation>
    <scope>NUCLEOTIDE SEQUENCE</scope>
    <source>
        <strain evidence="3">DAOM 180753</strain>
    </source>
</reference>
<protein>
    <recommendedName>
        <fullName evidence="2">Reverse transcriptase Ty1/copia-type domain-containing protein</fullName>
    </recommendedName>
</protein>
<dbReference type="PANTHER" id="PTHR11439">
    <property type="entry name" value="GAG-POL-RELATED RETROTRANSPOSON"/>
    <property type="match status" value="1"/>
</dbReference>
<evidence type="ECO:0000256" key="1">
    <source>
        <dbReference type="SAM" id="MobiDB-lite"/>
    </source>
</evidence>
<sequence>MELPEGFEEPVYVCRLRRSLYGLKQAPRIWYQCVHRVLAAHGFTMAQSDNCVFYNSKSNCVICVYVDDFLVAAANSHDIDQIQRALEREFRLNDLGTPRSFLGIQFDYHADGAVSIHQQQYIQKVLSDFGMETCQPKSTPMNPKQALNRRPDEEPPDEETKARFATAIGSLMYLMVGTRPDIAFALSTLSRFTTQPQSHHQVALQRLLRYVKATQFVRITYRSGQLIGYTDADFGGSIVTDGAYSTSGYVFQLAGAPVSWSSKRQGEVASGHVYNSCRVHWTIQCHSASAMAPHLPDRNATVSVSSHQHHG</sequence>